<dbReference type="Proteomes" id="UP001470230">
    <property type="component" value="Unassembled WGS sequence"/>
</dbReference>
<evidence type="ECO:0000313" key="2">
    <source>
        <dbReference type="Proteomes" id="UP001470230"/>
    </source>
</evidence>
<reference evidence="1 2" key="1">
    <citation type="submission" date="2024-04" db="EMBL/GenBank/DDBJ databases">
        <title>Tritrichomonas musculus Genome.</title>
        <authorList>
            <person name="Alves-Ferreira E."/>
            <person name="Grigg M."/>
            <person name="Lorenzi H."/>
            <person name="Galac M."/>
        </authorList>
    </citation>
    <scope>NUCLEOTIDE SEQUENCE [LARGE SCALE GENOMIC DNA]</scope>
    <source>
        <strain evidence="1 2">EAF2021</strain>
    </source>
</reference>
<organism evidence="1 2">
    <name type="scientific">Tritrichomonas musculus</name>
    <dbReference type="NCBI Taxonomy" id="1915356"/>
    <lineage>
        <taxon>Eukaryota</taxon>
        <taxon>Metamonada</taxon>
        <taxon>Parabasalia</taxon>
        <taxon>Tritrichomonadida</taxon>
        <taxon>Tritrichomonadidae</taxon>
        <taxon>Tritrichomonas</taxon>
    </lineage>
</organism>
<protein>
    <recommendedName>
        <fullName evidence="3">Initiator binding domain-containing protein</fullName>
    </recommendedName>
</protein>
<comment type="caution">
    <text evidence="1">The sequence shown here is derived from an EMBL/GenBank/DDBJ whole genome shotgun (WGS) entry which is preliminary data.</text>
</comment>
<name>A0ABR2GTY2_9EUKA</name>
<evidence type="ECO:0000313" key="1">
    <source>
        <dbReference type="EMBL" id="KAK8837126.1"/>
    </source>
</evidence>
<keyword evidence="2" id="KW-1185">Reference proteome</keyword>
<evidence type="ECO:0008006" key="3">
    <source>
        <dbReference type="Google" id="ProtNLM"/>
    </source>
</evidence>
<gene>
    <name evidence="1" type="ORF">M9Y10_037181</name>
</gene>
<accession>A0ABR2GTY2</accession>
<sequence length="156" mass="18890">MQSTCFFNQVICELEMKPEDLQKFTQPKAIHNKYRRNIIYEMSKDQIDLFNNICAFPENAQTVKEKQKYLIMFLDKNEKFQDNNYISIWFRLAHEFYLNHKQEIEIEEIDFKPASRCQNTNWEMSFTRHIDDPPTYMLDEDPIKALCVQLDAFEIQ</sequence>
<dbReference type="EMBL" id="JAPFFF010000062">
    <property type="protein sequence ID" value="KAK8837126.1"/>
    <property type="molecule type" value="Genomic_DNA"/>
</dbReference>
<proteinExistence type="predicted"/>